<dbReference type="AlphaFoldDB" id="A0A4C1WFF8"/>
<protein>
    <submittedName>
        <fullName evidence="1">Uncharacterized protein</fullName>
    </submittedName>
</protein>
<sequence>MKKTRRVHPASNYIAELNTLQGTTYYAGAMGTFPHRSTALTEMADMKRDLLLTIMNRPDASRSSAWEHFSTLTRLMAKFEYRSRKLVTEARNDSDLQATNIYMLSYN</sequence>
<accession>A0A4C1WFF8</accession>
<organism evidence="1 2">
    <name type="scientific">Eumeta variegata</name>
    <name type="common">Bagworm moth</name>
    <name type="synonym">Eumeta japonica</name>
    <dbReference type="NCBI Taxonomy" id="151549"/>
    <lineage>
        <taxon>Eukaryota</taxon>
        <taxon>Metazoa</taxon>
        <taxon>Ecdysozoa</taxon>
        <taxon>Arthropoda</taxon>
        <taxon>Hexapoda</taxon>
        <taxon>Insecta</taxon>
        <taxon>Pterygota</taxon>
        <taxon>Neoptera</taxon>
        <taxon>Endopterygota</taxon>
        <taxon>Lepidoptera</taxon>
        <taxon>Glossata</taxon>
        <taxon>Ditrysia</taxon>
        <taxon>Tineoidea</taxon>
        <taxon>Psychidae</taxon>
        <taxon>Oiketicinae</taxon>
        <taxon>Eumeta</taxon>
    </lineage>
</organism>
<evidence type="ECO:0000313" key="1">
    <source>
        <dbReference type="EMBL" id="GBP49129.1"/>
    </source>
</evidence>
<keyword evidence="2" id="KW-1185">Reference proteome</keyword>
<evidence type="ECO:0000313" key="2">
    <source>
        <dbReference type="Proteomes" id="UP000299102"/>
    </source>
</evidence>
<gene>
    <name evidence="1" type="ORF">EVAR_80797_1</name>
</gene>
<reference evidence="1 2" key="1">
    <citation type="journal article" date="2019" name="Commun. Biol.">
        <title>The bagworm genome reveals a unique fibroin gene that provides high tensile strength.</title>
        <authorList>
            <person name="Kono N."/>
            <person name="Nakamura H."/>
            <person name="Ohtoshi R."/>
            <person name="Tomita M."/>
            <person name="Numata K."/>
            <person name="Arakawa K."/>
        </authorList>
    </citation>
    <scope>NUCLEOTIDE SEQUENCE [LARGE SCALE GENOMIC DNA]</scope>
</reference>
<proteinExistence type="predicted"/>
<dbReference type="Proteomes" id="UP000299102">
    <property type="component" value="Unassembled WGS sequence"/>
</dbReference>
<comment type="caution">
    <text evidence="1">The sequence shown here is derived from an EMBL/GenBank/DDBJ whole genome shotgun (WGS) entry which is preliminary data.</text>
</comment>
<dbReference type="EMBL" id="BGZK01000538">
    <property type="protein sequence ID" value="GBP49129.1"/>
    <property type="molecule type" value="Genomic_DNA"/>
</dbReference>
<name>A0A4C1WFF8_EUMVA</name>